<dbReference type="Proteomes" id="UP000747542">
    <property type="component" value="Unassembled WGS sequence"/>
</dbReference>
<dbReference type="CDD" id="cd00200">
    <property type="entry name" value="WD40"/>
    <property type="match status" value="1"/>
</dbReference>
<evidence type="ECO:0000256" key="4">
    <source>
        <dbReference type="ARBA" id="ARBA00022737"/>
    </source>
</evidence>
<feature type="repeat" description="WD" evidence="7">
    <location>
        <begin position="74"/>
        <end position="115"/>
    </location>
</feature>
<accession>A0A8J5JIY9</accession>
<dbReference type="PROSITE" id="PS50082">
    <property type="entry name" value="WD_REPEATS_2"/>
    <property type="match status" value="3"/>
</dbReference>
<feature type="repeat" description="WD" evidence="7">
    <location>
        <begin position="116"/>
        <end position="157"/>
    </location>
</feature>
<proteinExistence type="predicted"/>
<evidence type="ECO:0000256" key="1">
    <source>
        <dbReference type="ARBA" id="ARBA00004496"/>
    </source>
</evidence>
<dbReference type="PANTHER" id="PTHR19857">
    <property type="entry name" value="MITOCHONDRIAL DIVISION PROTEIN 1-RELATED"/>
    <property type="match status" value="1"/>
</dbReference>
<keyword evidence="4" id="KW-0677">Repeat</keyword>
<dbReference type="SMART" id="SM00320">
    <property type="entry name" value="WD40"/>
    <property type="match status" value="8"/>
</dbReference>
<dbReference type="PANTHER" id="PTHR19857:SF8">
    <property type="entry name" value="ANGIO-ASSOCIATED MIGRATORY CELL PROTEIN"/>
    <property type="match status" value="1"/>
</dbReference>
<evidence type="ECO:0000313" key="8">
    <source>
        <dbReference type="EMBL" id="KAG7156828.1"/>
    </source>
</evidence>
<dbReference type="InterPro" id="IPR051179">
    <property type="entry name" value="WD_repeat_multifunction"/>
</dbReference>
<name>A0A8J5JIY9_HOMAM</name>
<dbReference type="Gene3D" id="2.130.10.10">
    <property type="entry name" value="YVTN repeat-like/Quinoprotein amine dehydrogenase"/>
    <property type="match status" value="1"/>
</dbReference>
<keyword evidence="9" id="KW-1185">Reference proteome</keyword>
<evidence type="ECO:0000256" key="5">
    <source>
        <dbReference type="ARBA" id="ARBA00059273"/>
    </source>
</evidence>
<dbReference type="Pfam" id="PF00400">
    <property type="entry name" value="WD40"/>
    <property type="match status" value="4"/>
</dbReference>
<evidence type="ECO:0000313" key="9">
    <source>
        <dbReference type="Proteomes" id="UP000747542"/>
    </source>
</evidence>
<comment type="caution">
    <text evidence="8">The sequence shown here is derived from an EMBL/GenBank/DDBJ whole genome shotgun (WGS) entry which is preliminary data.</text>
</comment>
<gene>
    <name evidence="8" type="primary">AAMP-L</name>
    <name evidence="8" type="ORF">Hamer_G024048</name>
</gene>
<dbReference type="SUPFAM" id="SSF50998">
    <property type="entry name" value="Quinoprotein alcohol dehydrogenase-like"/>
    <property type="match status" value="1"/>
</dbReference>
<dbReference type="FunFam" id="2.130.10.10:FF:000074">
    <property type="entry name" value="Angio-associated migratory cell protein-like protein"/>
    <property type="match status" value="1"/>
</dbReference>
<reference evidence="8" key="1">
    <citation type="journal article" date="2021" name="Sci. Adv.">
        <title>The American lobster genome reveals insights on longevity, neural, and immune adaptations.</title>
        <authorList>
            <person name="Polinski J.M."/>
            <person name="Zimin A.V."/>
            <person name="Clark K.F."/>
            <person name="Kohn A.B."/>
            <person name="Sadowski N."/>
            <person name="Timp W."/>
            <person name="Ptitsyn A."/>
            <person name="Khanna P."/>
            <person name="Romanova D.Y."/>
            <person name="Williams P."/>
            <person name="Greenwood S.J."/>
            <person name="Moroz L.L."/>
            <person name="Walt D.R."/>
            <person name="Bodnar A.G."/>
        </authorList>
    </citation>
    <scope>NUCLEOTIDE SEQUENCE</scope>
    <source>
        <strain evidence="8">GMGI-L3</strain>
    </source>
</reference>
<dbReference type="AlphaFoldDB" id="A0A8J5JIY9"/>
<sequence>MKTNTPPSSPDPHLDGDREEVIDIGDIEEVIELDDDTNLEEVAERLVGAGGGEEDESMEDGEAADVTDMAAVVFSKHKGSVFSCSVSSSGNLAATGGEDDLAYVWDANTGNVVFTCTGHKDSVTWVDFSQDGSLLATGDMSGFIQVWKISTSSKIWEFEIGDLSWLTWHHASHVLLVGTADGEMWMWLIPQGNARTFPSYGVASQCGALLPDGKRSVAGYEDGSVRVFDLKTGQLVQHFKDGQANTASIASIAVHKDNTLILAGSFNGTAKLYNANSGKITPNSEEDNEADHTVEAVSFCPLTPNIAATATLAGYVTFWDISSQVSRHVIAQGCGSSRLVWHPSEPILFSAGLNGAIHSYDAQSGEPLAKYTGHKDSILALSVTKDGSALVTASDDGTARVFKFL</sequence>
<evidence type="ECO:0000256" key="7">
    <source>
        <dbReference type="PROSITE-ProRule" id="PRU00221"/>
    </source>
</evidence>
<dbReference type="InterPro" id="IPR001680">
    <property type="entry name" value="WD40_rpt"/>
</dbReference>
<dbReference type="EMBL" id="JAHLQT010038600">
    <property type="protein sequence ID" value="KAG7156828.1"/>
    <property type="molecule type" value="Genomic_DNA"/>
</dbReference>
<evidence type="ECO:0000256" key="2">
    <source>
        <dbReference type="ARBA" id="ARBA00022490"/>
    </source>
</evidence>
<protein>
    <recommendedName>
        <fullName evidence="6">Angio-associated migratory cell protein</fullName>
    </recommendedName>
</protein>
<dbReference type="InterPro" id="IPR019775">
    <property type="entry name" value="WD40_repeat_CS"/>
</dbReference>
<comment type="subcellular location">
    <subcellularLocation>
        <location evidence="1">Cytoplasm</location>
    </subcellularLocation>
</comment>
<evidence type="ECO:0000256" key="3">
    <source>
        <dbReference type="ARBA" id="ARBA00022574"/>
    </source>
</evidence>
<keyword evidence="3 7" id="KW-0853">WD repeat</keyword>
<evidence type="ECO:0000256" key="6">
    <source>
        <dbReference type="ARBA" id="ARBA00072425"/>
    </source>
</evidence>
<dbReference type="PROSITE" id="PS50294">
    <property type="entry name" value="WD_REPEATS_REGION"/>
    <property type="match status" value="3"/>
</dbReference>
<dbReference type="GO" id="GO:0005737">
    <property type="term" value="C:cytoplasm"/>
    <property type="evidence" value="ECO:0007669"/>
    <property type="project" value="UniProtKB-SubCell"/>
</dbReference>
<comment type="function">
    <text evidence="5">Plays a role in angiogenesis and cell migration. In smooth muscle cell migration, may act through the RhoA pathway.</text>
</comment>
<dbReference type="InterPro" id="IPR011047">
    <property type="entry name" value="Quinoprotein_ADH-like_sf"/>
</dbReference>
<feature type="repeat" description="WD" evidence="7">
    <location>
        <begin position="371"/>
        <end position="405"/>
    </location>
</feature>
<dbReference type="PROSITE" id="PS00678">
    <property type="entry name" value="WD_REPEATS_1"/>
    <property type="match status" value="1"/>
</dbReference>
<keyword evidence="2" id="KW-0963">Cytoplasm</keyword>
<dbReference type="InterPro" id="IPR015943">
    <property type="entry name" value="WD40/YVTN_repeat-like_dom_sf"/>
</dbReference>
<organism evidence="8 9">
    <name type="scientific">Homarus americanus</name>
    <name type="common">American lobster</name>
    <dbReference type="NCBI Taxonomy" id="6706"/>
    <lineage>
        <taxon>Eukaryota</taxon>
        <taxon>Metazoa</taxon>
        <taxon>Ecdysozoa</taxon>
        <taxon>Arthropoda</taxon>
        <taxon>Crustacea</taxon>
        <taxon>Multicrustacea</taxon>
        <taxon>Malacostraca</taxon>
        <taxon>Eumalacostraca</taxon>
        <taxon>Eucarida</taxon>
        <taxon>Decapoda</taxon>
        <taxon>Pleocyemata</taxon>
        <taxon>Astacidea</taxon>
        <taxon>Nephropoidea</taxon>
        <taxon>Nephropidae</taxon>
        <taxon>Homarus</taxon>
    </lineage>
</organism>